<dbReference type="PANTHER" id="PTHR46847">
    <property type="entry name" value="D-ALLOSE-BINDING PERIPLASMIC PROTEIN-RELATED"/>
    <property type="match status" value="1"/>
</dbReference>
<dbReference type="CDD" id="cd06309">
    <property type="entry name" value="PBP1_galactofuranose_YtfQ-like"/>
    <property type="match status" value="1"/>
</dbReference>
<name>A0A1D9P0K7_9FIRM</name>
<evidence type="ECO:0000256" key="1">
    <source>
        <dbReference type="ARBA" id="ARBA00004196"/>
    </source>
</evidence>
<dbReference type="Proteomes" id="UP000179284">
    <property type="component" value="Chromosome I"/>
</dbReference>
<gene>
    <name evidence="5" type="ORF">bhn_I0987</name>
</gene>
<evidence type="ECO:0000313" key="5">
    <source>
        <dbReference type="EMBL" id="AOZ96021.1"/>
    </source>
</evidence>
<dbReference type="Pfam" id="PF13407">
    <property type="entry name" value="Peripla_BP_4"/>
    <property type="match status" value="1"/>
</dbReference>
<evidence type="ECO:0000259" key="4">
    <source>
        <dbReference type="Pfam" id="PF13407"/>
    </source>
</evidence>
<dbReference type="EMBL" id="CP017831">
    <property type="protein sequence ID" value="AOZ96021.1"/>
    <property type="molecule type" value="Genomic_DNA"/>
</dbReference>
<dbReference type="GO" id="GO:0030313">
    <property type="term" value="C:cell envelope"/>
    <property type="evidence" value="ECO:0007669"/>
    <property type="project" value="UniProtKB-SubCell"/>
</dbReference>
<dbReference type="RefSeq" id="WP_071175742.1">
    <property type="nucleotide sequence ID" value="NZ_CP017831.1"/>
</dbReference>
<dbReference type="SUPFAM" id="SSF53822">
    <property type="entry name" value="Periplasmic binding protein-like I"/>
    <property type="match status" value="1"/>
</dbReference>
<evidence type="ECO:0000256" key="2">
    <source>
        <dbReference type="ARBA" id="ARBA00007639"/>
    </source>
</evidence>
<dbReference type="InterPro" id="IPR025997">
    <property type="entry name" value="SBP_2_dom"/>
</dbReference>
<dbReference type="PROSITE" id="PS51257">
    <property type="entry name" value="PROKAR_LIPOPROTEIN"/>
    <property type="match status" value="1"/>
</dbReference>
<protein>
    <submittedName>
        <fullName evidence="5">Sugar ABC transporter substrate-binding protein</fullName>
    </submittedName>
</protein>
<reference evidence="6" key="1">
    <citation type="submission" date="2016-10" db="EMBL/GenBank/DDBJ databases">
        <title>The complete genome sequence of the rumen bacterium Butyrivibrio hungatei MB2003.</title>
        <authorList>
            <person name="Palevich N."/>
            <person name="Kelly W.J."/>
            <person name="Leahy S.C."/>
            <person name="Altermann E."/>
            <person name="Rakonjac J."/>
            <person name="Attwood G.T."/>
        </authorList>
    </citation>
    <scope>NUCLEOTIDE SEQUENCE [LARGE SCALE GENOMIC DNA]</scope>
    <source>
        <strain evidence="6">MB2003</strain>
    </source>
</reference>
<evidence type="ECO:0000313" key="6">
    <source>
        <dbReference type="Proteomes" id="UP000179284"/>
    </source>
</evidence>
<dbReference type="InterPro" id="IPR028082">
    <property type="entry name" value="Peripla_BP_I"/>
</dbReference>
<dbReference type="KEGG" id="bhu:bhn_I0987"/>
<dbReference type="Gene3D" id="3.40.50.2300">
    <property type="match status" value="2"/>
</dbReference>
<organism evidence="5 6">
    <name type="scientific">Butyrivibrio hungatei</name>
    <dbReference type="NCBI Taxonomy" id="185008"/>
    <lineage>
        <taxon>Bacteria</taxon>
        <taxon>Bacillati</taxon>
        <taxon>Bacillota</taxon>
        <taxon>Clostridia</taxon>
        <taxon>Lachnospirales</taxon>
        <taxon>Lachnospiraceae</taxon>
        <taxon>Butyrivibrio</taxon>
    </lineage>
</organism>
<accession>A0A1D9P0K7</accession>
<proteinExistence type="inferred from homology"/>
<dbReference type="PANTHER" id="PTHR46847:SF3">
    <property type="entry name" value="GALACTOFURANOSE-BINDING PROTEIN YTFQ"/>
    <property type="match status" value="1"/>
</dbReference>
<feature type="domain" description="Periplasmic binding protein" evidence="4">
    <location>
        <begin position="42"/>
        <end position="302"/>
    </location>
</feature>
<keyword evidence="6" id="KW-1185">Reference proteome</keyword>
<evidence type="ECO:0000256" key="3">
    <source>
        <dbReference type="ARBA" id="ARBA00022729"/>
    </source>
</evidence>
<dbReference type="GO" id="GO:0030246">
    <property type="term" value="F:carbohydrate binding"/>
    <property type="evidence" value="ECO:0007669"/>
    <property type="project" value="UniProtKB-ARBA"/>
</dbReference>
<keyword evidence="3" id="KW-0732">Signal</keyword>
<dbReference type="AlphaFoldDB" id="A0A1D9P0K7"/>
<sequence length="328" mass="36376">MFWGKIRKRALLPLFLVTTVLLTGCGQREEEQHSPELLLGFSQLGTESAWRSGNTSDIEKKAAESGVSLMLEIANRKQEDQIAAIRRFIAYQVDVIAFSPIVEEGWDNVLLEAKEAGIPVILVDRDISTKSEGLISCHIGADFYNEGVMAGEYLIRKANSLQMDEVHIVEITGTEDSTPMRQRQAGFMDTISSDPRMQVIESVNGDFLKSRGAECMRYLMEKYGDDIDVVFSHNDEMTLGALPEIENAGAVPGKDIIIISIDGGQEAIDVLKEGKINCVVECTPMLGQELMDTAKKLKNGEEVEKVIHPNELFFSDEQDLSDLAPRGY</sequence>
<comment type="similarity">
    <text evidence="2">Belongs to the bacterial solute-binding protein 2 family.</text>
</comment>
<comment type="subcellular location">
    <subcellularLocation>
        <location evidence="1">Cell envelope</location>
    </subcellularLocation>
</comment>
<dbReference type="OrthoDB" id="9814427at2"/>